<dbReference type="AlphaFoldDB" id="A0A366HQK6"/>
<name>A0A366HQK6_9BACT</name>
<evidence type="ECO:0000256" key="1">
    <source>
        <dbReference type="SAM" id="SignalP"/>
    </source>
</evidence>
<dbReference type="Proteomes" id="UP000253426">
    <property type="component" value="Unassembled WGS sequence"/>
</dbReference>
<feature type="chain" id="PRO_5016752706" description="Lipid-binding hydrolase" evidence="1">
    <location>
        <begin position="22"/>
        <end position="162"/>
    </location>
</feature>
<evidence type="ECO:0008006" key="4">
    <source>
        <dbReference type="Google" id="ProtNLM"/>
    </source>
</evidence>
<dbReference type="EMBL" id="QNRR01000002">
    <property type="protein sequence ID" value="RBP45766.1"/>
    <property type="molecule type" value="Genomic_DNA"/>
</dbReference>
<organism evidence="2 3">
    <name type="scientific">Roseimicrobium gellanilyticum</name>
    <dbReference type="NCBI Taxonomy" id="748857"/>
    <lineage>
        <taxon>Bacteria</taxon>
        <taxon>Pseudomonadati</taxon>
        <taxon>Verrucomicrobiota</taxon>
        <taxon>Verrucomicrobiia</taxon>
        <taxon>Verrucomicrobiales</taxon>
        <taxon>Verrucomicrobiaceae</taxon>
        <taxon>Roseimicrobium</taxon>
    </lineage>
</organism>
<protein>
    <recommendedName>
        <fullName evidence="4">Lipid-binding hydrolase</fullName>
    </recommendedName>
</protein>
<accession>A0A366HQK6</accession>
<proteinExistence type="predicted"/>
<dbReference type="RefSeq" id="WP_113957338.1">
    <property type="nucleotide sequence ID" value="NZ_QNRR01000002.1"/>
</dbReference>
<sequence length="162" mass="17412">MRLPPALLRLCGALVVSFSLASCSIGYNRDWKAAAATDATLLPKDLEGAWTGTWKSNHDGHKGNLRAIVTKLPTAAGQPDKYNFRYHATWANILSGIINAEHEAIPAGKKRDGLVNLSGEKDLGRLGGVYSFIGTASPTGFKADYKGKLDKGVFEMKRPTAP</sequence>
<keyword evidence="3" id="KW-1185">Reference proteome</keyword>
<evidence type="ECO:0000313" key="2">
    <source>
        <dbReference type="EMBL" id="RBP45766.1"/>
    </source>
</evidence>
<dbReference type="PROSITE" id="PS51257">
    <property type="entry name" value="PROKAR_LIPOPROTEIN"/>
    <property type="match status" value="1"/>
</dbReference>
<reference evidence="2 3" key="1">
    <citation type="submission" date="2018-06" db="EMBL/GenBank/DDBJ databases">
        <title>Genomic Encyclopedia of Type Strains, Phase IV (KMG-IV): sequencing the most valuable type-strain genomes for metagenomic binning, comparative biology and taxonomic classification.</title>
        <authorList>
            <person name="Goeker M."/>
        </authorList>
    </citation>
    <scope>NUCLEOTIDE SEQUENCE [LARGE SCALE GENOMIC DNA]</scope>
    <source>
        <strain evidence="2 3">DSM 25532</strain>
    </source>
</reference>
<comment type="caution">
    <text evidence="2">The sequence shown here is derived from an EMBL/GenBank/DDBJ whole genome shotgun (WGS) entry which is preliminary data.</text>
</comment>
<evidence type="ECO:0000313" key="3">
    <source>
        <dbReference type="Proteomes" id="UP000253426"/>
    </source>
</evidence>
<dbReference type="OrthoDB" id="193485at2"/>
<gene>
    <name evidence="2" type="ORF">DES53_102148</name>
</gene>
<keyword evidence="1" id="KW-0732">Signal</keyword>
<feature type="signal peptide" evidence="1">
    <location>
        <begin position="1"/>
        <end position="21"/>
    </location>
</feature>